<name>A0A0A9B9Y5_ARUDO</name>
<evidence type="ECO:0000313" key="1">
    <source>
        <dbReference type="EMBL" id="JAD58998.1"/>
    </source>
</evidence>
<sequence length="16" mass="1868">MLLHVIKASFHLKAFL</sequence>
<dbReference type="EMBL" id="GBRH01238897">
    <property type="protein sequence ID" value="JAD58998.1"/>
    <property type="molecule type" value="Transcribed_RNA"/>
</dbReference>
<reference evidence="1" key="1">
    <citation type="submission" date="2014-09" db="EMBL/GenBank/DDBJ databases">
        <authorList>
            <person name="Magalhaes I.L.F."/>
            <person name="Oliveira U."/>
            <person name="Santos F.R."/>
            <person name="Vidigal T.H.D.A."/>
            <person name="Brescovit A.D."/>
            <person name="Santos A.J."/>
        </authorList>
    </citation>
    <scope>NUCLEOTIDE SEQUENCE</scope>
    <source>
        <tissue evidence="1">Shoot tissue taken approximately 20 cm above the soil surface</tissue>
    </source>
</reference>
<protein>
    <submittedName>
        <fullName evidence="1">Uncharacterized protein</fullName>
    </submittedName>
</protein>
<accession>A0A0A9B9Y5</accession>
<organism evidence="1">
    <name type="scientific">Arundo donax</name>
    <name type="common">Giant reed</name>
    <name type="synonym">Donax arundinaceus</name>
    <dbReference type="NCBI Taxonomy" id="35708"/>
    <lineage>
        <taxon>Eukaryota</taxon>
        <taxon>Viridiplantae</taxon>
        <taxon>Streptophyta</taxon>
        <taxon>Embryophyta</taxon>
        <taxon>Tracheophyta</taxon>
        <taxon>Spermatophyta</taxon>
        <taxon>Magnoliopsida</taxon>
        <taxon>Liliopsida</taxon>
        <taxon>Poales</taxon>
        <taxon>Poaceae</taxon>
        <taxon>PACMAD clade</taxon>
        <taxon>Arundinoideae</taxon>
        <taxon>Arundineae</taxon>
        <taxon>Arundo</taxon>
    </lineage>
</organism>
<proteinExistence type="predicted"/>
<dbReference type="AlphaFoldDB" id="A0A0A9B9Y5"/>
<reference evidence="1" key="2">
    <citation type="journal article" date="2015" name="Data Brief">
        <title>Shoot transcriptome of the giant reed, Arundo donax.</title>
        <authorList>
            <person name="Barrero R.A."/>
            <person name="Guerrero F.D."/>
            <person name="Moolhuijzen P."/>
            <person name="Goolsby J.A."/>
            <person name="Tidwell J."/>
            <person name="Bellgard S.E."/>
            <person name="Bellgard M.I."/>
        </authorList>
    </citation>
    <scope>NUCLEOTIDE SEQUENCE</scope>
    <source>
        <tissue evidence="1">Shoot tissue taken approximately 20 cm above the soil surface</tissue>
    </source>
</reference>